<comment type="caution">
    <text evidence="1">The sequence shown here is derived from an EMBL/GenBank/DDBJ whole genome shotgun (WGS) entry which is preliminary data.</text>
</comment>
<sequence>MVHLKSTKKITKELDVTSSNDLITSAQTITTNDQLIPCVETLGYLNIAAPTSKIRNIKGPHVEVNNFNGRPKKN</sequence>
<protein>
    <submittedName>
        <fullName evidence="1">Uncharacterized protein</fullName>
    </submittedName>
</protein>
<proteinExistence type="predicted"/>
<reference evidence="1 2" key="1">
    <citation type="submission" date="2018-08" db="EMBL/GenBank/DDBJ databases">
        <title>Genome and evolution of the arbuscular mycorrhizal fungus Diversispora epigaea (formerly Glomus versiforme) and its bacterial endosymbionts.</title>
        <authorList>
            <person name="Sun X."/>
            <person name="Fei Z."/>
            <person name="Harrison M."/>
        </authorList>
    </citation>
    <scope>NUCLEOTIDE SEQUENCE [LARGE SCALE GENOMIC DNA]</scope>
    <source>
        <strain evidence="1 2">IT104</strain>
    </source>
</reference>
<dbReference type="AlphaFoldDB" id="A0A397J896"/>
<gene>
    <name evidence="1" type="ORF">Glove_79g26</name>
</gene>
<organism evidence="1 2">
    <name type="scientific">Diversispora epigaea</name>
    <dbReference type="NCBI Taxonomy" id="1348612"/>
    <lineage>
        <taxon>Eukaryota</taxon>
        <taxon>Fungi</taxon>
        <taxon>Fungi incertae sedis</taxon>
        <taxon>Mucoromycota</taxon>
        <taxon>Glomeromycotina</taxon>
        <taxon>Glomeromycetes</taxon>
        <taxon>Diversisporales</taxon>
        <taxon>Diversisporaceae</taxon>
        <taxon>Diversispora</taxon>
    </lineage>
</organism>
<dbReference type="Proteomes" id="UP000266861">
    <property type="component" value="Unassembled WGS sequence"/>
</dbReference>
<name>A0A397J896_9GLOM</name>
<keyword evidence="2" id="KW-1185">Reference proteome</keyword>
<evidence type="ECO:0000313" key="1">
    <source>
        <dbReference type="EMBL" id="RHZ84565.1"/>
    </source>
</evidence>
<dbReference type="EMBL" id="PQFF01000075">
    <property type="protein sequence ID" value="RHZ84565.1"/>
    <property type="molecule type" value="Genomic_DNA"/>
</dbReference>
<evidence type="ECO:0000313" key="2">
    <source>
        <dbReference type="Proteomes" id="UP000266861"/>
    </source>
</evidence>
<accession>A0A397J896</accession>